<accession>A0A1X2HF71</accession>
<dbReference type="AlphaFoldDB" id="A0A1X2HF71"/>
<proteinExistence type="predicted"/>
<dbReference type="Proteomes" id="UP000242180">
    <property type="component" value="Unassembled WGS sequence"/>
</dbReference>
<organism evidence="1 2">
    <name type="scientific">Syncephalastrum racemosum</name>
    <name type="common">Filamentous fungus</name>
    <dbReference type="NCBI Taxonomy" id="13706"/>
    <lineage>
        <taxon>Eukaryota</taxon>
        <taxon>Fungi</taxon>
        <taxon>Fungi incertae sedis</taxon>
        <taxon>Mucoromycota</taxon>
        <taxon>Mucoromycotina</taxon>
        <taxon>Mucoromycetes</taxon>
        <taxon>Mucorales</taxon>
        <taxon>Syncephalastraceae</taxon>
        <taxon>Syncephalastrum</taxon>
    </lineage>
</organism>
<evidence type="ECO:0000313" key="2">
    <source>
        <dbReference type="Proteomes" id="UP000242180"/>
    </source>
</evidence>
<evidence type="ECO:0000313" key="1">
    <source>
        <dbReference type="EMBL" id="ORY97552.1"/>
    </source>
</evidence>
<reference evidence="1 2" key="1">
    <citation type="submission" date="2016-07" db="EMBL/GenBank/DDBJ databases">
        <title>Pervasive Adenine N6-methylation of Active Genes in Fungi.</title>
        <authorList>
            <consortium name="DOE Joint Genome Institute"/>
            <person name="Mondo S.J."/>
            <person name="Dannebaum R.O."/>
            <person name="Kuo R.C."/>
            <person name="Labutti K."/>
            <person name="Haridas S."/>
            <person name="Kuo A."/>
            <person name="Salamov A."/>
            <person name="Ahrendt S.R."/>
            <person name="Lipzen A."/>
            <person name="Sullivan W."/>
            <person name="Andreopoulos W.B."/>
            <person name="Clum A."/>
            <person name="Lindquist E."/>
            <person name="Daum C."/>
            <person name="Ramamoorthy G.K."/>
            <person name="Gryganskyi A."/>
            <person name="Culley D."/>
            <person name="Magnuson J.K."/>
            <person name="James T.Y."/>
            <person name="O'Malley M.A."/>
            <person name="Stajich J.E."/>
            <person name="Spatafora J.W."/>
            <person name="Visel A."/>
            <person name="Grigoriev I.V."/>
        </authorList>
    </citation>
    <scope>NUCLEOTIDE SEQUENCE [LARGE SCALE GENOMIC DNA]</scope>
    <source>
        <strain evidence="1 2">NRRL 2496</strain>
    </source>
</reference>
<sequence>MRSDCPSGFCLFSSHHAPVPLTTPHAINCFYCFLSSFAAQYRRMNQCSWRGRSLKDRASHRNTNI</sequence>
<dbReference type="InParanoid" id="A0A1X2HF71"/>
<keyword evidence="2" id="KW-1185">Reference proteome</keyword>
<protein>
    <submittedName>
        <fullName evidence="1">Uncharacterized protein</fullName>
    </submittedName>
</protein>
<gene>
    <name evidence="1" type="ORF">BCR43DRAFT_489964</name>
</gene>
<name>A0A1X2HF71_SYNRA</name>
<comment type="caution">
    <text evidence="1">The sequence shown here is derived from an EMBL/GenBank/DDBJ whole genome shotgun (WGS) entry which is preliminary data.</text>
</comment>
<dbReference type="EMBL" id="MCGN01000004">
    <property type="protein sequence ID" value="ORY97552.1"/>
    <property type="molecule type" value="Genomic_DNA"/>
</dbReference>